<keyword evidence="4" id="KW-1185">Reference proteome</keyword>
<dbReference type="Gene3D" id="1.10.3210.10">
    <property type="entry name" value="Hypothetical protein af1432"/>
    <property type="match status" value="1"/>
</dbReference>
<dbReference type="CDD" id="cd00077">
    <property type="entry name" value="HDc"/>
    <property type="match status" value="1"/>
</dbReference>
<dbReference type="InterPro" id="IPR013976">
    <property type="entry name" value="HDOD"/>
</dbReference>
<evidence type="ECO:0000313" key="4">
    <source>
        <dbReference type="Proteomes" id="UP001144372"/>
    </source>
</evidence>
<dbReference type="Proteomes" id="UP001144372">
    <property type="component" value="Unassembled WGS sequence"/>
</dbReference>
<dbReference type="PANTHER" id="PTHR33525:SF3">
    <property type="entry name" value="RIBONUCLEASE Y"/>
    <property type="match status" value="1"/>
</dbReference>
<dbReference type="EMBL" id="BSDR01000001">
    <property type="protein sequence ID" value="GLI33521.1"/>
    <property type="molecule type" value="Genomic_DNA"/>
</dbReference>
<evidence type="ECO:0000259" key="2">
    <source>
        <dbReference type="PROSITE" id="PS51833"/>
    </source>
</evidence>
<sequence length="279" mass="31357">MNPSGAQSIVLTAQDLPAMPHIAQQAMQRLSDPDASARDLHKIISKDQAIAARVLRIANSACYARRRAILTITDAVVTVGFNTIKSIVISSALYDFFKTFGLAEKLMWEHSLGCALTSRMIAQMLKFSKTEEAFLAGLLHDVGKVVFYMKIPKKMLLIVQEVYHNPGLTFLEMEQRLLGFNHAQLGQLVARKWNFAEEIVEAIGKHHRPEKACVLPALSYIVNLGNAFCHKMEIGFIKNPDLELHELKSAKALKLHKEDLDELLERVQAAYNSEKEMFL</sequence>
<dbReference type="InterPro" id="IPR003607">
    <property type="entry name" value="HD/PDEase_dom"/>
</dbReference>
<reference evidence="3" key="1">
    <citation type="submission" date="2022-12" db="EMBL/GenBank/DDBJ databases">
        <title>Reference genome sequencing for broad-spectrum identification of bacterial and archaeal isolates by mass spectrometry.</title>
        <authorList>
            <person name="Sekiguchi Y."/>
            <person name="Tourlousse D.M."/>
        </authorList>
    </citation>
    <scope>NUCLEOTIDE SEQUENCE</scope>
    <source>
        <strain evidence="3">ASRB1</strain>
    </source>
</reference>
<dbReference type="InterPro" id="IPR052340">
    <property type="entry name" value="RNase_Y/CdgJ"/>
</dbReference>
<evidence type="ECO:0000313" key="3">
    <source>
        <dbReference type="EMBL" id="GLI33521.1"/>
    </source>
</evidence>
<protein>
    <submittedName>
        <fullName evidence="3">HD family phosphohydrolase</fullName>
    </submittedName>
</protein>
<dbReference type="Pfam" id="PF08668">
    <property type="entry name" value="HDOD"/>
    <property type="match status" value="1"/>
</dbReference>
<accession>A0A9W6D5A5</accession>
<organism evidence="3 4">
    <name type="scientific">Desulforhabdus amnigena</name>
    <dbReference type="NCBI Taxonomy" id="40218"/>
    <lineage>
        <taxon>Bacteria</taxon>
        <taxon>Pseudomonadati</taxon>
        <taxon>Thermodesulfobacteriota</taxon>
        <taxon>Syntrophobacteria</taxon>
        <taxon>Syntrophobacterales</taxon>
        <taxon>Syntrophobacteraceae</taxon>
        <taxon>Desulforhabdus</taxon>
    </lineage>
</organism>
<dbReference type="PANTHER" id="PTHR33525">
    <property type="match status" value="1"/>
</dbReference>
<dbReference type="AlphaFoldDB" id="A0A9W6D5A5"/>
<feature type="coiled-coil region" evidence="1">
    <location>
        <begin position="250"/>
        <end position="277"/>
    </location>
</feature>
<dbReference type="SUPFAM" id="SSF109604">
    <property type="entry name" value="HD-domain/PDEase-like"/>
    <property type="match status" value="1"/>
</dbReference>
<name>A0A9W6D5A5_9BACT</name>
<dbReference type="PROSITE" id="PS51833">
    <property type="entry name" value="HDOD"/>
    <property type="match status" value="1"/>
</dbReference>
<proteinExistence type="predicted"/>
<dbReference type="RefSeq" id="WP_281792558.1">
    <property type="nucleotide sequence ID" value="NZ_BSDR01000001.1"/>
</dbReference>
<keyword evidence="1" id="KW-0175">Coiled coil</keyword>
<comment type="caution">
    <text evidence="3">The sequence shown here is derived from an EMBL/GenBank/DDBJ whole genome shotgun (WGS) entry which is preliminary data.</text>
</comment>
<gene>
    <name evidence="3" type="ORF">DAMNIGENAA_09540</name>
</gene>
<dbReference type="NCBIfam" id="TIGR00277">
    <property type="entry name" value="HDIG"/>
    <property type="match status" value="1"/>
</dbReference>
<dbReference type="InterPro" id="IPR006675">
    <property type="entry name" value="HDIG_dom"/>
</dbReference>
<evidence type="ECO:0000256" key="1">
    <source>
        <dbReference type="SAM" id="Coils"/>
    </source>
</evidence>
<feature type="domain" description="HDOD" evidence="2">
    <location>
        <begin position="16"/>
        <end position="209"/>
    </location>
</feature>
<dbReference type="SMART" id="SM00471">
    <property type="entry name" value="HDc"/>
    <property type="match status" value="1"/>
</dbReference>